<reference evidence="1 2" key="1">
    <citation type="submission" date="2016-05" db="EMBL/GenBank/DDBJ databases">
        <title>Comparative analysis of secretome profiles of manganese(II)-oxidizing ascomycete fungi.</title>
        <authorList>
            <consortium name="DOE Joint Genome Institute"/>
            <person name="Zeiner C.A."/>
            <person name="Purvine S.O."/>
            <person name="Zink E.M."/>
            <person name="Wu S."/>
            <person name="Pasa-Tolic L."/>
            <person name="Chaput D.L."/>
            <person name="Haridas S."/>
            <person name="Grigoriev I.V."/>
            <person name="Santelli C.M."/>
            <person name="Hansel C.M."/>
        </authorList>
    </citation>
    <scope>NUCLEOTIDE SEQUENCE [LARGE SCALE GENOMIC DNA]</scope>
    <source>
        <strain evidence="1 2">AP3s5-JAC2a</strain>
    </source>
</reference>
<dbReference type="EMBL" id="KV441557">
    <property type="protein sequence ID" value="OAG01361.1"/>
    <property type="molecule type" value="Genomic_DNA"/>
</dbReference>
<sequence>MLHSSTVTPRQCFITSLPSDSFLGLLIKLGLSTLQETARLYAIMLADIRAKASGSWRISCVHPIRSTLWAANSTARGGHVLGLERYYENFDMYKFTFRSQRRRTLPHPGPRVNQRHPQFC</sequence>
<dbReference type="RefSeq" id="XP_018031726.1">
    <property type="nucleotide sequence ID" value="XM_018183635.1"/>
</dbReference>
<dbReference type="Proteomes" id="UP000077069">
    <property type="component" value="Unassembled WGS sequence"/>
</dbReference>
<dbReference type="OrthoDB" id="2151789at2759"/>
<evidence type="ECO:0000313" key="2">
    <source>
        <dbReference type="Proteomes" id="UP000077069"/>
    </source>
</evidence>
<accession>A0A177C2I1</accession>
<dbReference type="AlphaFoldDB" id="A0A177C2I1"/>
<dbReference type="InParanoid" id="A0A177C2I1"/>
<evidence type="ECO:0000313" key="1">
    <source>
        <dbReference type="EMBL" id="OAG01361.1"/>
    </source>
</evidence>
<gene>
    <name evidence="1" type="ORF">CC84DRAFT_1228381</name>
</gene>
<name>A0A177C2I1_9PLEO</name>
<keyword evidence="2" id="KW-1185">Reference proteome</keyword>
<protein>
    <submittedName>
        <fullName evidence="1">Uncharacterized protein</fullName>
    </submittedName>
</protein>
<organism evidence="1 2">
    <name type="scientific">Paraphaeosphaeria sporulosa</name>
    <dbReference type="NCBI Taxonomy" id="1460663"/>
    <lineage>
        <taxon>Eukaryota</taxon>
        <taxon>Fungi</taxon>
        <taxon>Dikarya</taxon>
        <taxon>Ascomycota</taxon>
        <taxon>Pezizomycotina</taxon>
        <taxon>Dothideomycetes</taxon>
        <taxon>Pleosporomycetidae</taxon>
        <taxon>Pleosporales</taxon>
        <taxon>Massarineae</taxon>
        <taxon>Didymosphaeriaceae</taxon>
        <taxon>Paraphaeosphaeria</taxon>
    </lineage>
</organism>
<proteinExistence type="predicted"/>
<dbReference type="GeneID" id="28767121"/>